<feature type="compositionally biased region" description="Basic and acidic residues" evidence="1">
    <location>
        <begin position="329"/>
        <end position="342"/>
    </location>
</feature>
<dbReference type="EMBL" id="GDID01006940">
    <property type="protein sequence ID" value="JAP89666.1"/>
    <property type="molecule type" value="Transcribed_RNA"/>
</dbReference>
<feature type="region of interest" description="Disordered" evidence="1">
    <location>
        <begin position="295"/>
        <end position="385"/>
    </location>
</feature>
<keyword evidence="2" id="KW-1133">Transmembrane helix</keyword>
<reference evidence="3" key="1">
    <citation type="submission" date="2015-07" db="EMBL/GenBank/DDBJ databases">
        <title>Adaptation to a free-living lifestyle via gene acquisitions in the diplomonad Trepomonas sp. PC1.</title>
        <authorList>
            <person name="Xu F."/>
            <person name="Jerlstrom-Hultqvist J."/>
            <person name="Kolisko M."/>
            <person name="Simpson A.G.B."/>
            <person name="Roger A.J."/>
            <person name="Svard S.G."/>
            <person name="Andersson J.O."/>
        </authorList>
    </citation>
    <scope>NUCLEOTIDE SEQUENCE</scope>
    <source>
        <strain evidence="3">PC1</strain>
    </source>
</reference>
<gene>
    <name evidence="3" type="ORF">TPC1_30839</name>
</gene>
<evidence type="ECO:0000313" key="3">
    <source>
        <dbReference type="EMBL" id="JAP89666.1"/>
    </source>
</evidence>
<proteinExistence type="predicted"/>
<name>A0A146K1S8_9EUKA</name>
<evidence type="ECO:0000256" key="1">
    <source>
        <dbReference type="SAM" id="MobiDB-lite"/>
    </source>
</evidence>
<sequence>ENYYLDQWVNLYGDLISYRKYLSTSQVARFLNANYLSKISPKFLNMFLISLVTIFSSQKCLVLVRLLSQYFSQYSQLLILAATLPYCSFSLTLQTLFVELWCLFCYYLLYIYDVQKEDFQIEICRNCGLQIYKCQETEIEVVAPKPRFGRRVQDERGLEWQNALETDGQFAQNGENGEKPKIQFLKEKEKELFEKPQLVNEPVEEGVEDNEALKSIQKQNEWMKELEKEGIDQSKELSERTQTEIQGKCLQKTEPFQKESQMSNQIQLNINQTLQHQDHQNLEIDEPVQSIVSFQLQTKLENSETPEKPPKNQQKLQNDAKKAQTSKFMKFEEKEAQKDEKSSNSLQIQTQTEKTEETQKTKETEVQRKSEPPKINPERLCTYKSRKAPIQAMTMEELRQIAPSSAKKEPKAKKTLQRLESVQKQSVQKPKYNIPPIKVEKIDIQIDEDLIIEFEENE</sequence>
<protein>
    <recommendedName>
        <fullName evidence="4">Transmembrane protein</fullName>
    </recommendedName>
</protein>
<feature type="compositionally biased region" description="Polar residues" evidence="1">
    <location>
        <begin position="311"/>
        <end position="327"/>
    </location>
</feature>
<accession>A0A146K1S8</accession>
<feature type="transmembrane region" description="Helical" evidence="2">
    <location>
        <begin position="78"/>
        <end position="109"/>
    </location>
</feature>
<keyword evidence="2" id="KW-0472">Membrane</keyword>
<evidence type="ECO:0000256" key="2">
    <source>
        <dbReference type="SAM" id="Phobius"/>
    </source>
</evidence>
<organism evidence="3">
    <name type="scientific">Trepomonas sp. PC1</name>
    <dbReference type="NCBI Taxonomy" id="1076344"/>
    <lineage>
        <taxon>Eukaryota</taxon>
        <taxon>Metamonada</taxon>
        <taxon>Diplomonadida</taxon>
        <taxon>Hexamitidae</taxon>
        <taxon>Hexamitinae</taxon>
        <taxon>Trepomonas</taxon>
    </lineage>
</organism>
<keyword evidence="2" id="KW-0812">Transmembrane</keyword>
<feature type="compositionally biased region" description="Basic and acidic residues" evidence="1">
    <location>
        <begin position="353"/>
        <end position="372"/>
    </location>
</feature>
<feature type="non-terminal residue" evidence="3">
    <location>
        <position position="1"/>
    </location>
</feature>
<evidence type="ECO:0008006" key="4">
    <source>
        <dbReference type="Google" id="ProtNLM"/>
    </source>
</evidence>
<feature type="transmembrane region" description="Helical" evidence="2">
    <location>
        <begin position="43"/>
        <end position="66"/>
    </location>
</feature>
<feature type="compositionally biased region" description="Basic and acidic residues" evidence="1">
    <location>
        <begin position="301"/>
        <end position="310"/>
    </location>
</feature>
<dbReference type="AlphaFoldDB" id="A0A146K1S8"/>